<protein>
    <submittedName>
        <fullName evidence="1">Uncharacterized protein</fullName>
    </submittedName>
</protein>
<dbReference type="HOGENOM" id="CLU_2288629_0_0_10"/>
<dbReference type="STRING" id="1454201.NMS_0801"/>
<evidence type="ECO:0000313" key="1">
    <source>
        <dbReference type="EMBL" id="BAO54810.1"/>
    </source>
</evidence>
<evidence type="ECO:0000313" key="2">
    <source>
        <dbReference type="Proteomes" id="UP000031760"/>
    </source>
</evidence>
<name>W8VQ26_9FLAO</name>
<dbReference type="AlphaFoldDB" id="W8VQ26"/>
<dbReference type="Proteomes" id="UP000031760">
    <property type="component" value="Chromosome"/>
</dbReference>
<accession>W8VQ26</accession>
<dbReference type="RefSeq" id="WP_041495510.1">
    <property type="nucleotide sequence ID" value="NZ_AP014548.1"/>
</dbReference>
<dbReference type="EMBL" id="AP014548">
    <property type="protein sequence ID" value="BAO54810.1"/>
    <property type="molecule type" value="Genomic_DNA"/>
</dbReference>
<keyword evidence="2" id="KW-1185">Reference proteome</keyword>
<reference evidence="1 2" key="1">
    <citation type="journal article" date="2014" name="Proc. Natl. Acad. Sci. U.S.A.">
        <title>Functional characterization of flavobacteria rhodopsins reveals a unique class of light-driven chloride pump in bacteria.</title>
        <authorList>
            <person name="Yoshizawa S."/>
            <person name="Kumagai Y."/>
            <person name="Kim H."/>
            <person name="Ogura Y."/>
            <person name="Hayashi T."/>
            <person name="Iwasaki W."/>
            <person name="DeLong E.F."/>
            <person name="Kogure K."/>
        </authorList>
    </citation>
    <scope>NUCLEOTIDE SEQUENCE [LARGE SCALE GENOMIC DNA]</scope>
    <source>
        <strain evidence="1 2">S1-08</strain>
    </source>
</reference>
<sequence>MGVKFNTVRIGNKRKNPNAEILVRQNYDELKSSIKHLIETEFNEEPIEIALVIPEKGFDTKMILENIKNGTLIKTLKKRFPNNQYKGAYCNIERNLFNKLF</sequence>
<dbReference type="KEGG" id="nmf:NMS_0801"/>
<gene>
    <name evidence="1" type="ORF">NMS_0801</name>
</gene>
<proteinExistence type="predicted"/>
<organism evidence="1 2">
    <name type="scientific">Nonlabens marinus S1-08</name>
    <dbReference type="NCBI Taxonomy" id="1454201"/>
    <lineage>
        <taxon>Bacteria</taxon>
        <taxon>Pseudomonadati</taxon>
        <taxon>Bacteroidota</taxon>
        <taxon>Flavobacteriia</taxon>
        <taxon>Flavobacteriales</taxon>
        <taxon>Flavobacteriaceae</taxon>
        <taxon>Nonlabens</taxon>
    </lineage>
</organism>